<keyword evidence="2" id="KW-1185">Reference proteome</keyword>
<protein>
    <submittedName>
        <fullName evidence="1">Uncharacterized protein</fullName>
    </submittedName>
</protein>
<name>A0ABR4Y6N1_9VIBR</name>
<comment type="caution">
    <text evidence="1">The sequence shown here is derived from an EMBL/GenBank/DDBJ whole genome shotgun (WGS) entry which is preliminary data.</text>
</comment>
<dbReference type="EMBL" id="JRWM01000032">
    <property type="protein sequence ID" value="KHA59116.1"/>
    <property type="molecule type" value="Genomic_DNA"/>
</dbReference>
<sequence>MIKIGHTGKIVQGDDLGCEVLVTDDSESTGGYIISVSESFSQKSNNCYDDWVEDYQALNGYFEESGWEVDWS</sequence>
<dbReference type="RefSeq" id="WP_038217231.1">
    <property type="nucleotide sequence ID" value="NZ_JRWM01000032.1"/>
</dbReference>
<reference evidence="1 2" key="1">
    <citation type="submission" date="2014-10" db="EMBL/GenBank/DDBJ databases">
        <title>Genome sequencing of Vibrio variabilis T01.</title>
        <authorList>
            <person name="Chan K.-G."/>
            <person name="Mohamad N.I."/>
        </authorList>
    </citation>
    <scope>NUCLEOTIDE SEQUENCE [LARGE SCALE GENOMIC DNA]</scope>
    <source>
        <strain evidence="1 2">T01</strain>
    </source>
</reference>
<evidence type="ECO:0000313" key="1">
    <source>
        <dbReference type="EMBL" id="KHA59116.1"/>
    </source>
</evidence>
<evidence type="ECO:0000313" key="2">
    <source>
        <dbReference type="Proteomes" id="UP000030520"/>
    </source>
</evidence>
<dbReference type="Proteomes" id="UP000030520">
    <property type="component" value="Unassembled WGS sequence"/>
</dbReference>
<gene>
    <name evidence="1" type="ORF">NL53_18250</name>
</gene>
<organism evidence="1 2">
    <name type="scientific">Vibrio variabilis</name>
    <dbReference type="NCBI Taxonomy" id="990271"/>
    <lineage>
        <taxon>Bacteria</taxon>
        <taxon>Pseudomonadati</taxon>
        <taxon>Pseudomonadota</taxon>
        <taxon>Gammaproteobacteria</taxon>
        <taxon>Vibrionales</taxon>
        <taxon>Vibrionaceae</taxon>
        <taxon>Vibrio</taxon>
    </lineage>
</organism>
<proteinExistence type="predicted"/>
<accession>A0ABR4Y6N1</accession>